<sequence length="395" mass="45445">MIYLFSLLALILLLPILYFIPIGISHGGKLLIAGVSFGLTLLGLVASAQYPMWLIGLMLLSLLAILSYVMEQRFSGILVVAEGHDQDVKEEQWLETPAHVEFKSDLHNDKEASNEVSEVKDVEEIAAVEKSVKEIESEDHKQGDMLDGKETSETFEDIEPLQEDDEILPVHVDTEITSTQVQEDESEWFIENANELIEEPDAIEGDFELFEADLSEIESMINDPDEIEVEETEETEVYMEELAEVIVESDGPIVEEIEEPVSAGEEAVLEDSIDGEDDLIDHHRAGDDAFIDELPKRSRIMREVMKTMIEQITLSRSLLTDDQMENMIKHYLHPSLHDQDYYTFARILMDHYISTKQYEDLDMFIKGIEERFREYPYIIMDLEHSKKYAWEMTRN</sequence>
<accession>A0ACD4C6P6</accession>
<evidence type="ECO:0000313" key="2">
    <source>
        <dbReference type="Proteomes" id="UP001064027"/>
    </source>
</evidence>
<reference evidence="1" key="1">
    <citation type="submission" date="2022-09" db="EMBL/GenBank/DDBJ databases">
        <title>Complete genome sequence of Rossellomorea vietnamensis strain RL-WG62, a newly isolated PGPR with the potential for plant salinity stress alleviation.</title>
        <authorList>
            <person name="Ren L."/>
            <person name="Wang G."/>
            <person name="Hu H."/>
        </authorList>
    </citation>
    <scope>NUCLEOTIDE SEQUENCE</scope>
    <source>
        <strain evidence="1">RL-WG62</strain>
    </source>
</reference>
<keyword evidence="2" id="KW-1185">Reference proteome</keyword>
<protein>
    <submittedName>
        <fullName evidence="1">Uncharacterized protein</fullName>
    </submittedName>
</protein>
<proteinExistence type="predicted"/>
<gene>
    <name evidence="1" type="ORF">N5C46_21800</name>
</gene>
<evidence type="ECO:0000313" key="1">
    <source>
        <dbReference type="EMBL" id="UXH44230.1"/>
    </source>
</evidence>
<dbReference type="Proteomes" id="UP001064027">
    <property type="component" value="Chromosome"/>
</dbReference>
<organism evidence="1 2">
    <name type="scientific">Rossellomorea vietnamensis</name>
    <dbReference type="NCBI Taxonomy" id="218284"/>
    <lineage>
        <taxon>Bacteria</taxon>
        <taxon>Bacillati</taxon>
        <taxon>Bacillota</taxon>
        <taxon>Bacilli</taxon>
        <taxon>Bacillales</taxon>
        <taxon>Bacillaceae</taxon>
        <taxon>Rossellomorea</taxon>
    </lineage>
</organism>
<name>A0ACD4C6P6_9BACI</name>
<dbReference type="EMBL" id="CP104558">
    <property type="protein sequence ID" value="UXH44230.1"/>
    <property type="molecule type" value="Genomic_DNA"/>
</dbReference>